<dbReference type="Proteomes" id="UP000282086">
    <property type="component" value="Chromosome"/>
</dbReference>
<gene>
    <name evidence="1" type="ORF">NCTC129_04338</name>
</gene>
<name>A0A447N480_SALET</name>
<sequence>MLACRKFKRFHGWLSLLYRWLEAHHLRACKGAPETFDVDKLAENLRLVRAGEATWPQYDRQRHDPVEQRCCGHRRRS</sequence>
<reference evidence="1 2" key="1">
    <citation type="submission" date="2018-12" db="EMBL/GenBank/DDBJ databases">
        <authorList>
            <consortium name="Pathogen Informatics"/>
        </authorList>
    </citation>
    <scope>NUCLEOTIDE SEQUENCE [LARGE SCALE GENOMIC DNA]</scope>
    <source>
        <strain evidence="1 2">NCTC129</strain>
    </source>
</reference>
<protein>
    <submittedName>
        <fullName evidence="1">Nucleoside triphosphate hydrolase domain-containing protein</fullName>
    </submittedName>
</protein>
<proteinExistence type="predicted"/>
<dbReference type="GO" id="GO:0016787">
    <property type="term" value="F:hydrolase activity"/>
    <property type="evidence" value="ECO:0007669"/>
    <property type="project" value="UniProtKB-KW"/>
</dbReference>
<organism evidence="1 2">
    <name type="scientific">Salmonella enterica I</name>
    <dbReference type="NCBI Taxonomy" id="59201"/>
    <lineage>
        <taxon>Bacteria</taxon>
        <taxon>Pseudomonadati</taxon>
        <taxon>Pseudomonadota</taxon>
        <taxon>Gammaproteobacteria</taxon>
        <taxon>Enterobacterales</taxon>
        <taxon>Enterobacteriaceae</taxon>
        <taxon>Salmonella</taxon>
    </lineage>
</organism>
<evidence type="ECO:0000313" key="2">
    <source>
        <dbReference type="Proteomes" id="UP000282086"/>
    </source>
</evidence>
<accession>A0A447N480</accession>
<dbReference type="AlphaFoldDB" id="A0A447N480"/>
<evidence type="ECO:0000313" key="1">
    <source>
        <dbReference type="EMBL" id="VDZ98089.1"/>
    </source>
</evidence>
<dbReference type="InterPro" id="IPR027417">
    <property type="entry name" value="P-loop_NTPase"/>
</dbReference>
<dbReference type="EMBL" id="LR134140">
    <property type="protein sequence ID" value="VDZ98089.1"/>
    <property type="molecule type" value="Genomic_DNA"/>
</dbReference>
<dbReference type="Gene3D" id="3.40.50.300">
    <property type="entry name" value="P-loop containing nucleotide triphosphate hydrolases"/>
    <property type="match status" value="1"/>
</dbReference>
<keyword evidence="1" id="KW-0378">Hydrolase</keyword>